<gene>
    <name evidence="3" type="ORF">EQ836_08295</name>
</gene>
<evidence type="ECO:0000259" key="2">
    <source>
        <dbReference type="Pfam" id="PF25583"/>
    </source>
</evidence>
<accession>A0ABD7S0E0</accession>
<protein>
    <submittedName>
        <fullName evidence="3">WYL domain-containing protein</fullName>
    </submittedName>
</protein>
<evidence type="ECO:0000259" key="1">
    <source>
        <dbReference type="Pfam" id="PF13280"/>
    </source>
</evidence>
<dbReference type="AlphaFoldDB" id="A0ABD7S0E0"/>
<feature type="domain" description="WCX" evidence="2">
    <location>
        <begin position="258"/>
        <end position="334"/>
    </location>
</feature>
<dbReference type="PROSITE" id="PS52050">
    <property type="entry name" value="WYL"/>
    <property type="match status" value="1"/>
</dbReference>
<dbReference type="PANTHER" id="PTHR34580">
    <property type="match status" value="1"/>
</dbReference>
<organism evidence="3 4">
    <name type="scientific">Ectopseudomonas mendocina</name>
    <name type="common">Pseudomonas mendocina</name>
    <dbReference type="NCBI Taxonomy" id="300"/>
    <lineage>
        <taxon>Bacteria</taxon>
        <taxon>Pseudomonadati</taxon>
        <taxon>Pseudomonadota</taxon>
        <taxon>Gammaproteobacteria</taxon>
        <taxon>Pseudomonadales</taxon>
        <taxon>Pseudomonadaceae</taxon>
        <taxon>Ectopseudomonas</taxon>
    </lineage>
</organism>
<dbReference type="InterPro" id="IPR057727">
    <property type="entry name" value="WCX_dom"/>
</dbReference>
<dbReference type="Pfam" id="PF25583">
    <property type="entry name" value="WCX"/>
    <property type="match status" value="1"/>
</dbReference>
<feature type="domain" description="WYL" evidence="1">
    <location>
        <begin position="161"/>
        <end position="228"/>
    </location>
</feature>
<evidence type="ECO:0000313" key="3">
    <source>
        <dbReference type="EMBL" id="TRO19510.1"/>
    </source>
</evidence>
<dbReference type="InterPro" id="IPR026881">
    <property type="entry name" value="WYL_dom"/>
</dbReference>
<evidence type="ECO:0000313" key="4">
    <source>
        <dbReference type="Proteomes" id="UP000317327"/>
    </source>
</evidence>
<dbReference type="PANTHER" id="PTHR34580:SF1">
    <property type="entry name" value="PROTEIN PAFC"/>
    <property type="match status" value="1"/>
</dbReference>
<sequence length="341" mass="38550">MDVTVPAVTSRTTLTRQWELLKLLPPRSPGATASELHQRLAEAGYSTTKRTVERDLIELSRLFPLQCNDKSPPYGWHWQPGKGADLPGITLGEALTLQLLEDSLRPLMPRFMLKTLESRFSMAREKLSAMATENESARWLSKVASVQPTITQLPPGIDSAALDYIQQALLNESQLYCHYYSAHNDQQRELILNPLGLVQRGQITYLIATAEPYTDVRQFALHRFSQAELRNSRCNIPTGFQLQRYIDSGAMQFGSSEKIQLKARISEAIARLLRETPLSDDMQIIPDKTGLQLTATVSNSWELRWWILSHAPAVIVEEPQALREDIGWRLREALSPYDAAI</sequence>
<comment type="caution">
    <text evidence="3">The sequence shown here is derived from an EMBL/GenBank/DDBJ whole genome shotgun (WGS) entry which is preliminary data.</text>
</comment>
<dbReference type="Pfam" id="PF13280">
    <property type="entry name" value="WYL"/>
    <property type="match status" value="1"/>
</dbReference>
<proteinExistence type="predicted"/>
<name>A0ABD7S0E0_ECTME</name>
<dbReference type="Proteomes" id="UP000317327">
    <property type="component" value="Unassembled WGS sequence"/>
</dbReference>
<dbReference type="RefSeq" id="WP_143501014.1">
    <property type="nucleotide sequence ID" value="NZ_SCFV01000003.1"/>
</dbReference>
<dbReference type="InterPro" id="IPR051534">
    <property type="entry name" value="CBASS_pafABC_assoc_protein"/>
</dbReference>
<dbReference type="EMBL" id="SCFV01000003">
    <property type="protein sequence ID" value="TRO19510.1"/>
    <property type="molecule type" value="Genomic_DNA"/>
</dbReference>
<reference evidence="3 4" key="1">
    <citation type="submission" date="2019-01" db="EMBL/GenBank/DDBJ databases">
        <title>Whole genome shotgun sequencing of Pseudomonas spp. isolated by its ability to degrade furfural.</title>
        <authorList>
            <person name="Donoso R."/>
            <person name="Farkas C."/>
            <person name="Villegas P."/>
            <person name="Gonzales-Toro F."/>
            <person name="Guajardo-Parra M."/>
            <person name="Araya-Nail M."/>
            <person name="Morgante V."/>
            <person name="Perez-Pantoja D."/>
        </authorList>
    </citation>
    <scope>NUCLEOTIDE SEQUENCE [LARGE SCALE GENOMIC DNA]</scope>
    <source>
        <strain evidence="3 4">VN231</strain>
    </source>
</reference>